<proteinExistence type="predicted"/>
<accession>A0A0F9NU28</accession>
<gene>
    <name evidence="1" type="ORF">LCGC14_1219440</name>
</gene>
<dbReference type="AlphaFoldDB" id="A0A0F9NU28"/>
<protein>
    <submittedName>
        <fullName evidence="1">Uncharacterized protein</fullName>
    </submittedName>
</protein>
<evidence type="ECO:0000313" key="1">
    <source>
        <dbReference type="EMBL" id="KKM92335.1"/>
    </source>
</evidence>
<sequence>MPRRTQLSILPVLFFGKPQKAVGPVWGMAARGRAP</sequence>
<reference evidence="1" key="1">
    <citation type="journal article" date="2015" name="Nature">
        <title>Complex archaea that bridge the gap between prokaryotes and eukaryotes.</title>
        <authorList>
            <person name="Spang A."/>
            <person name="Saw J.H."/>
            <person name="Jorgensen S.L."/>
            <person name="Zaremba-Niedzwiedzka K."/>
            <person name="Martijn J."/>
            <person name="Lind A.E."/>
            <person name="van Eijk R."/>
            <person name="Schleper C."/>
            <person name="Guy L."/>
            <person name="Ettema T.J."/>
        </authorList>
    </citation>
    <scope>NUCLEOTIDE SEQUENCE</scope>
</reference>
<comment type="caution">
    <text evidence="1">The sequence shown here is derived from an EMBL/GenBank/DDBJ whole genome shotgun (WGS) entry which is preliminary data.</text>
</comment>
<organism evidence="1">
    <name type="scientific">marine sediment metagenome</name>
    <dbReference type="NCBI Taxonomy" id="412755"/>
    <lineage>
        <taxon>unclassified sequences</taxon>
        <taxon>metagenomes</taxon>
        <taxon>ecological metagenomes</taxon>
    </lineage>
</organism>
<name>A0A0F9NU28_9ZZZZ</name>
<dbReference type="EMBL" id="LAZR01006406">
    <property type="protein sequence ID" value="KKM92335.1"/>
    <property type="molecule type" value="Genomic_DNA"/>
</dbReference>